<dbReference type="InterPro" id="IPR037056">
    <property type="entry name" value="RNase_H1_N_sf"/>
</dbReference>
<dbReference type="GO" id="GO:0004523">
    <property type="term" value="F:RNA-DNA hybrid ribonuclease activity"/>
    <property type="evidence" value="ECO:0007669"/>
    <property type="project" value="UniProtKB-EC"/>
</dbReference>
<dbReference type="SUPFAM" id="SSF53098">
    <property type="entry name" value="Ribonuclease H-like"/>
    <property type="match status" value="1"/>
</dbReference>
<dbReference type="InterPro" id="IPR011320">
    <property type="entry name" value="RNase_H1_N"/>
</dbReference>
<dbReference type="Pfam" id="PF01693">
    <property type="entry name" value="Cauli_VI"/>
    <property type="match status" value="1"/>
</dbReference>
<dbReference type="Gene3D" id="3.40.970.10">
    <property type="entry name" value="Ribonuclease H1, N-terminal domain"/>
    <property type="match status" value="1"/>
</dbReference>
<reference evidence="2" key="2">
    <citation type="submission" date="2020-07" db="EMBL/GenBank/DDBJ databases">
        <authorList>
            <person name="Vera ALvarez R."/>
            <person name="Arias-Moreno D.M."/>
            <person name="Jimenez-Jacinto V."/>
            <person name="Jimenez-Bremont J.F."/>
            <person name="Swaminathan K."/>
            <person name="Moose S.P."/>
            <person name="Guerrero-Gonzalez M.L."/>
            <person name="Marino-Ramirez L."/>
            <person name="Landsman D."/>
            <person name="Rodriguez-Kessler M."/>
            <person name="Delgado-Sanchez P."/>
        </authorList>
    </citation>
    <scope>NUCLEOTIDE SEQUENCE</scope>
    <source>
        <tissue evidence="2">Cladode</tissue>
    </source>
</reference>
<dbReference type="PROSITE" id="PS50879">
    <property type="entry name" value="RNASE_H_1"/>
    <property type="match status" value="1"/>
</dbReference>
<dbReference type="PANTHER" id="PTHR46387">
    <property type="entry name" value="POLYNUCLEOTIDYL TRANSFERASE, RIBONUCLEASE H-LIKE SUPERFAMILY PROTEIN"/>
    <property type="match status" value="1"/>
</dbReference>
<dbReference type="InterPro" id="IPR036397">
    <property type="entry name" value="RNaseH_sf"/>
</dbReference>
<dbReference type="InterPro" id="IPR012337">
    <property type="entry name" value="RNaseH-like_sf"/>
</dbReference>
<evidence type="ECO:0000313" key="2">
    <source>
        <dbReference type="EMBL" id="MBA4633286.1"/>
    </source>
</evidence>
<protein>
    <submittedName>
        <fullName evidence="2">Ribonuclease H</fullName>
        <ecNumber evidence="2">3.1.26.4</ecNumber>
    </submittedName>
</protein>
<evidence type="ECO:0000259" key="1">
    <source>
        <dbReference type="PROSITE" id="PS50879"/>
    </source>
</evidence>
<accession>A0A7C9D4C3</accession>
<dbReference type="FunFam" id="3.30.420.10:FF:000076">
    <property type="entry name" value="RBR-type E3 ubiquitin transferase"/>
    <property type="match status" value="1"/>
</dbReference>
<dbReference type="EC" id="3.1.26.4" evidence="2"/>
<dbReference type="CDD" id="cd09279">
    <property type="entry name" value="RNase_HI_like"/>
    <property type="match status" value="1"/>
</dbReference>
<feature type="domain" description="RNase H type-1" evidence="1">
    <location>
        <begin position="172"/>
        <end position="303"/>
    </location>
</feature>
<reference evidence="2" key="1">
    <citation type="journal article" date="2013" name="J. Plant Res.">
        <title>Effect of fungi and light on seed germination of three Opuntia species from semiarid lands of central Mexico.</title>
        <authorList>
            <person name="Delgado-Sanchez P."/>
            <person name="Jimenez-Bremont J.F."/>
            <person name="Guerrero-Gonzalez Mde L."/>
            <person name="Flores J."/>
        </authorList>
    </citation>
    <scope>NUCLEOTIDE SEQUENCE</scope>
    <source>
        <tissue evidence="2">Cladode</tissue>
    </source>
</reference>
<dbReference type="Pfam" id="PF13456">
    <property type="entry name" value="RVT_3"/>
    <property type="match status" value="1"/>
</dbReference>
<dbReference type="GO" id="GO:0003676">
    <property type="term" value="F:nucleic acid binding"/>
    <property type="evidence" value="ECO:0007669"/>
    <property type="project" value="InterPro"/>
</dbReference>
<dbReference type="EMBL" id="GISG01086269">
    <property type="protein sequence ID" value="MBA4633286.1"/>
    <property type="molecule type" value="Transcribed_RNA"/>
</dbReference>
<dbReference type="InterPro" id="IPR002156">
    <property type="entry name" value="RNaseH_domain"/>
</dbReference>
<dbReference type="AlphaFoldDB" id="A0A7C9D4C3"/>
<proteinExistence type="predicted"/>
<dbReference type="Gene3D" id="3.30.420.10">
    <property type="entry name" value="Ribonuclease H-like superfamily/Ribonuclease H"/>
    <property type="match status" value="1"/>
</dbReference>
<keyword evidence="2" id="KW-0378">Hydrolase</keyword>
<dbReference type="PANTHER" id="PTHR46387:SF40">
    <property type="entry name" value="POLYNUCLEOTIDYL TRANSFERASE, RIBONUCLEASE H-LIKE SUPERFAMILY PROTEIN"/>
    <property type="match status" value="1"/>
</dbReference>
<name>A0A7C9D4C3_OPUST</name>
<organism evidence="2">
    <name type="scientific">Opuntia streptacantha</name>
    <name type="common">Prickly pear cactus</name>
    <name type="synonym">Opuntia cardona</name>
    <dbReference type="NCBI Taxonomy" id="393608"/>
    <lineage>
        <taxon>Eukaryota</taxon>
        <taxon>Viridiplantae</taxon>
        <taxon>Streptophyta</taxon>
        <taxon>Embryophyta</taxon>
        <taxon>Tracheophyta</taxon>
        <taxon>Spermatophyta</taxon>
        <taxon>Magnoliopsida</taxon>
        <taxon>eudicotyledons</taxon>
        <taxon>Gunneridae</taxon>
        <taxon>Pentapetalae</taxon>
        <taxon>Caryophyllales</taxon>
        <taxon>Cactineae</taxon>
        <taxon>Cactaceae</taxon>
        <taxon>Opuntioideae</taxon>
        <taxon>Opuntia</taxon>
    </lineage>
</organism>
<dbReference type="SUPFAM" id="SSF55658">
    <property type="entry name" value="L9 N-domain-like"/>
    <property type="match status" value="1"/>
</dbReference>
<sequence length="318" mass="34212">MGDDKDAFYVVRKGDIIGVYKSFADCQAQAGFSPLGPSISVYKGYGLSKEAESFLLSHGLKQPCFSIGASDVQDGLFGALSVCPFQDAIGSTSSSGCPAQIVMPTNMERNQNHVAAGLKSFSASQQKPVPWKNYADPRHQISAESSSFVANPQNRPVELKNYIQPQQSVPPGCKSCIIEFDGASKGNPGQAGAGAILRATDGSEIWRLREGVGLATNNVAEYRAVILGLRSALEKGFQHVNVRGDSQLVCCQIQGKWKTKNENMANLCKVAKELAKKFVTFAIEQVPRESNSDADAQANRAITLRDGEVEMEGSRSRA</sequence>
<dbReference type="InterPro" id="IPR009027">
    <property type="entry name" value="Ribosomal_bL9/RNase_H1_N"/>
</dbReference>